<dbReference type="AlphaFoldDB" id="A0A562SFY7"/>
<name>A0A562SFY7_9BACT</name>
<evidence type="ECO:0000313" key="2">
    <source>
        <dbReference type="Proteomes" id="UP000316167"/>
    </source>
</evidence>
<dbReference type="Proteomes" id="UP000316167">
    <property type="component" value="Unassembled WGS sequence"/>
</dbReference>
<accession>A0A562SFY7</accession>
<organism evidence="1 2">
    <name type="scientific">Lacibacter cauensis</name>
    <dbReference type="NCBI Taxonomy" id="510947"/>
    <lineage>
        <taxon>Bacteria</taxon>
        <taxon>Pseudomonadati</taxon>
        <taxon>Bacteroidota</taxon>
        <taxon>Chitinophagia</taxon>
        <taxon>Chitinophagales</taxon>
        <taxon>Chitinophagaceae</taxon>
        <taxon>Lacibacter</taxon>
    </lineage>
</organism>
<evidence type="ECO:0000313" key="1">
    <source>
        <dbReference type="EMBL" id="TWI80267.1"/>
    </source>
</evidence>
<keyword evidence="2" id="KW-1185">Reference proteome</keyword>
<reference evidence="1 2" key="1">
    <citation type="journal article" date="2015" name="Stand. Genomic Sci.">
        <title>Genomic Encyclopedia of Bacterial and Archaeal Type Strains, Phase III: the genomes of soil and plant-associated and newly described type strains.</title>
        <authorList>
            <person name="Whitman W.B."/>
            <person name="Woyke T."/>
            <person name="Klenk H.P."/>
            <person name="Zhou Y."/>
            <person name="Lilburn T.G."/>
            <person name="Beck B.J."/>
            <person name="De Vos P."/>
            <person name="Vandamme P."/>
            <person name="Eisen J.A."/>
            <person name="Garrity G."/>
            <person name="Hugenholtz P."/>
            <person name="Kyrpides N.C."/>
        </authorList>
    </citation>
    <scope>NUCLEOTIDE SEQUENCE [LARGE SCALE GENOMIC DNA]</scope>
    <source>
        <strain evidence="1 2">CGMCC 1.7271</strain>
    </source>
</reference>
<proteinExistence type="predicted"/>
<gene>
    <name evidence="1" type="ORF">IQ13_2940</name>
</gene>
<comment type="caution">
    <text evidence="1">The sequence shown here is derived from an EMBL/GenBank/DDBJ whole genome shotgun (WGS) entry which is preliminary data.</text>
</comment>
<protein>
    <submittedName>
        <fullName evidence="1">Uncharacterized protein</fullName>
    </submittedName>
</protein>
<dbReference type="EMBL" id="VLLE01000005">
    <property type="protein sequence ID" value="TWI80267.1"/>
    <property type="molecule type" value="Genomic_DNA"/>
</dbReference>
<sequence>MEDKVICHEVAKALWTQRKHHEHCVDNELDTPRSRYIQKDALRFFVVHRYLFVSSWQEITFYS</sequence>